<dbReference type="EC" id="4.2.1.33" evidence="3"/>
<dbReference type="UniPathway" id="UPA00048">
    <property type="reaction ID" value="UER00071"/>
</dbReference>
<proteinExistence type="inferred from homology"/>
<dbReference type="InterPro" id="IPR015928">
    <property type="entry name" value="Aconitase/3IPM_dehydase_swvl"/>
</dbReference>
<evidence type="ECO:0000256" key="3">
    <source>
        <dbReference type="HAMAP-Rule" id="MF_01032"/>
    </source>
</evidence>
<evidence type="ECO:0000256" key="2">
    <source>
        <dbReference type="ARBA" id="ARBA00023239"/>
    </source>
</evidence>
<dbReference type="GO" id="GO:0009098">
    <property type="term" value="P:L-leucine biosynthetic process"/>
    <property type="evidence" value="ECO:0007669"/>
    <property type="project" value="UniProtKB-UniRule"/>
</dbReference>
<comment type="similarity">
    <text evidence="1 3">Belongs to the LeuD family. LeuD type 2 subfamily.</text>
</comment>
<dbReference type="SUPFAM" id="SSF52016">
    <property type="entry name" value="LeuD/IlvD-like"/>
    <property type="match status" value="1"/>
</dbReference>
<dbReference type="InterPro" id="IPR011827">
    <property type="entry name" value="LeuD_type2/HacB/DmdB"/>
</dbReference>
<feature type="domain" description="Aconitase A/isopropylmalate dehydratase small subunit swivel" evidence="4">
    <location>
        <begin position="56"/>
        <end position="113"/>
    </location>
</feature>
<comment type="catalytic activity">
    <reaction evidence="3">
        <text>(2R,3S)-3-isopropylmalate = (2S)-2-isopropylmalate</text>
        <dbReference type="Rhea" id="RHEA:32287"/>
        <dbReference type="ChEBI" id="CHEBI:1178"/>
        <dbReference type="ChEBI" id="CHEBI:35121"/>
        <dbReference type="EC" id="4.2.1.33"/>
    </reaction>
</comment>
<keyword evidence="2 3" id="KW-0456">Lyase</keyword>
<dbReference type="Pfam" id="PF00694">
    <property type="entry name" value="Aconitase_C"/>
    <property type="match status" value="1"/>
</dbReference>
<dbReference type="PANTHER" id="PTHR43345">
    <property type="entry name" value="3-ISOPROPYLMALATE DEHYDRATASE SMALL SUBUNIT 2-RELATED-RELATED"/>
    <property type="match status" value="1"/>
</dbReference>
<reference evidence="5" key="1">
    <citation type="journal article" date="2020" name="mSystems">
        <title>Genome- and Community-Level Interaction Insights into Carbon Utilization and Element Cycling Functions of Hydrothermarchaeota in Hydrothermal Sediment.</title>
        <authorList>
            <person name="Zhou Z."/>
            <person name="Liu Y."/>
            <person name="Xu W."/>
            <person name="Pan J."/>
            <person name="Luo Z.H."/>
            <person name="Li M."/>
        </authorList>
    </citation>
    <scope>NUCLEOTIDE SEQUENCE [LARGE SCALE GENOMIC DNA]</scope>
    <source>
        <strain evidence="5">SpSt-258</strain>
    </source>
</reference>
<evidence type="ECO:0000259" key="4">
    <source>
        <dbReference type="Pfam" id="PF00694"/>
    </source>
</evidence>
<comment type="function">
    <text evidence="3">Catalyzes the isomerization between 2-isopropylmalate and 3-isopropylmalate, via the formation of 2-isopropylmaleate.</text>
</comment>
<name>A0A7V0Z4M6_UNCW3</name>
<protein>
    <recommendedName>
        <fullName evidence="3">3-isopropylmalate dehydratase small subunit</fullName>
        <ecNumber evidence="3">4.2.1.33</ecNumber>
    </recommendedName>
    <alternativeName>
        <fullName evidence="3">Alpha-IPM isomerase</fullName>
        <shortName evidence="3">IPMI</shortName>
    </alternativeName>
    <alternativeName>
        <fullName evidence="3">Isopropylmalate isomerase</fullName>
    </alternativeName>
</protein>
<comment type="caution">
    <text evidence="5">The sequence shown here is derived from an EMBL/GenBank/DDBJ whole genome shotgun (WGS) entry which is preliminary data.</text>
</comment>
<dbReference type="PANTHER" id="PTHR43345:SF2">
    <property type="entry name" value="3-ISOPROPYLMALATE DEHYDRATASE SMALL SUBUNIT 1"/>
    <property type="match status" value="1"/>
</dbReference>
<dbReference type="AlphaFoldDB" id="A0A7V0Z4M6"/>
<dbReference type="GO" id="GO:0003861">
    <property type="term" value="F:3-isopropylmalate dehydratase activity"/>
    <property type="evidence" value="ECO:0007669"/>
    <property type="project" value="UniProtKB-UniRule"/>
</dbReference>
<dbReference type="InterPro" id="IPR033940">
    <property type="entry name" value="IPMI_Swivel"/>
</dbReference>
<organism evidence="5">
    <name type="scientific">candidate division WOR-3 bacterium</name>
    <dbReference type="NCBI Taxonomy" id="2052148"/>
    <lineage>
        <taxon>Bacteria</taxon>
        <taxon>Bacteria division WOR-3</taxon>
    </lineage>
</organism>
<dbReference type="InterPro" id="IPR000573">
    <property type="entry name" value="AconitaseA/IPMdHydase_ssu_swvl"/>
</dbReference>
<comment type="subunit">
    <text evidence="3">Heterodimer of LeuC and LeuD.</text>
</comment>
<dbReference type="EMBL" id="DSKY01000009">
    <property type="protein sequence ID" value="HDY58535.1"/>
    <property type="molecule type" value="Genomic_DNA"/>
</dbReference>
<evidence type="ECO:0000313" key="5">
    <source>
        <dbReference type="EMBL" id="HDY58535.1"/>
    </source>
</evidence>
<evidence type="ECO:0000256" key="1">
    <source>
        <dbReference type="ARBA" id="ARBA00009869"/>
    </source>
</evidence>
<gene>
    <name evidence="3" type="primary">leuD</name>
    <name evidence="5" type="ORF">ENP86_03165</name>
</gene>
<dbReference type="Gene3D" id="3.20.19.10">
    <property type="entry name" value="Aconitase, domain 4"/>
    <property type="match status" value="1"/>
</dbReference>
<keyword evidence="3" id="KW-0028">Amino-acid biosynthesis</keyword>
<dbReference type="InterPro" id="IPR050075">
    <property type="entry name" value="LeuD"/>
</dbReference>
<keyword evidence="3" id="KW-0100">Branched-chain amino acid biosynthesis</keyword>
<dbReference type="HAMAP" id="MF_01032">
    <property type="entry name" value="LeuD_type2"/>
    <property type="match status" value="1"/>
</dbReference>
<keyword evidence="3" id="KW-0432">Leucine biosynthesis</keyword>
<comment type="pathway">
    <text evidence="3">Amino-acid biosynthesis; L-leucine biosynthesis; L-leucine from 3-methyl-2-oxobutanoate: step 2/4.</text>
</comment>
<accession>A0A7V0Z4M6</accession>
<sequence>MSILNNTFTGRVWKFGDDIDTDQIYPGKYLPLTDKAEMAKHAMEGTDRGEAFLRNVKQGDIIVAGKNFGCGSSREHAAIAIKGAGVNIVIAESFARIFHRNCINTALPILELKEAKEINQGDILEVNIETGEIKNLTQNKTYRAEPISQLEKEIINAGGLLKYLKSLK</sequence>
<dbReference type="CDD" id="cd01577">
    <property type="entry name" value="IPMI_Swivel"/>
    <property type="match status" value="1"/>
</dbReference>
<dbReference type="NCBIfam" id="TIGR02087">
    <property type="entry name" value="LEUD_arch"/>
    <property type="match status" value="1"/>
</dbReference>